<accession>J0H9R2</accession>
<proteinExistence type="predicted"/>
<gene>
    <name evidence="2" type="ORF">Rleg9DRAFT_6079</name>
</gene>
<protein>
    <submittedName>
        <fullName evidence="2">Uncharacterized protein</fullName>
    </submittedName>
</protein>
<evidence type="ECO:0000313" key="3">
    <source>
        <dbReference type="Proteomes" id="UP000005092"/>
    </source>
</evidence>
<dbReference type="RefSeq" id="WP_003592606.1">
    <property type="nucleotide sequence ID" value="NZ_JH719381.1"/>
</dbReference>
<dbReference type="EMBL" id="JH719381">
    <property type="protein sequence ID" value="EJB07098.1"/>
    <property type="molecule type" value="Genomic_DNA"/>
</dbReference>
<evidence type="ECO:0000256" key="1">
    <source>
        <dbReference type="SAM" id="MobiDB-lite"/>
    </source>
</evidence>
<feature type="region of interest" description="Disordered" evidence="1">
    <location>
        <begin position="1"/>
        <end position="48"/>
    </location>
</feature>
<feature type="compositionally biased region" description="Basic and acidic residues" evidence="1">
    <location>
        <begin position="1"/>
        <end position="10"/>
    </location>
</feature>
<reference evidence="2 3" key="1">
    <citation type="submission" date="2012-02" db="EMBL/GenBank/DDBJ databases">
        <title>Improved High-Quality Draft Sequence of Rhizobium leguminosarum bv. trifolii WSM597.</title>
        <authorList>
            <consortium name="US DOE Joint Genome Institute"/>
            <person name="Lucas S."/>
            <person name="Han J."/>
            <person name="Lapidus A."/>
            <person name="Cheng J.-F."/>
            <person name="Goodwin L."/>
            <person name="Pitluck S."/>
            <person name="Peters L."/>
            <person name="Ovchinnikova G."/>
            <person name="Held B."/>
            <person name="Detter J.C."/>
            <person name="Han C."/>
            <person name="Tapia R."/>
            <person name="Land M."/>
            <person name="Hauser L."/>
            <person name="Kyrpides N."/>
            <person name="Ivanova N."/>
            <person name="Pagani I."/>
            <person name="Brau L."/>
            <person name="Yates R."/>
            <person name="O'Hara G."/>
            <person name="Rui T."/>
            <person name="Howieson J."/>
            <person name="Reeve W."/>
            <person name="Woyke T."/>
        </authorList>
    </citation>
    <scope>NUCLEOTIDE SEQUENCE [LARGE SCALE GENOMIC DNA]</scope>
    <source>
        <strain evidence="2 3">WSM597</strain>
    </source>
</reference>
<evidence type="ECO:0000313" key="2">
    <source>
        <dbReference type="EMBL" id="EJB07098.1"/>
    </source>
</evidence>
<dbReference type="Proteomes" id="UP000005092">
    <property type="component" value="Unassembled WGS sequence"/>
</dbReference>
<dbReference type="HOGENOM" id="CLU_2919602_0_0_5"/>
<sequence length="61" mass="6480">MNKPADRRLAPESVATNTYIEVDEVTDGSEISADEIPGGDVADDPGLDDDAVAEEFREAAE</sequence>
<dbReference type="AlphaFoldDB" id="J0H9R2"/>
<name>J0H9R2_RHILT</name>
<organism evidence="2 3">
    <name type="scientific">Rhizobium leguminosarum bv. trifolii WSM597</name>
    <dbReference type="NCBI Taxonomy" id="754764"/>
    <lineage>
        <taxon>Bacteria</taxon>
        <taxon>Pseudomonadati</taxon>
        <taxon>Pseudomonadota</taxon>
        <taxon>Alphaproteobacteria</taxon>
        <taxon>Hyphomicrobiales</taxon>
        <taxon>Rhizobiaceae</taxon>
        <taxon>Rhizobium/Agrobacterium group</taxon>
        <taxon>Rhizobium</taxon>
    </lineage>
</organism>